<dbReference type="EMBL" id="JAGMWT010000002">
    <property type="protein sequence ID" value="KAH7135693.1"/>
    <property type="molecule type" value="Genomic_DNA"/>
</dbReference>
<dbReference type="InterPro" id="IPR053178">
    <property type="entry name" value="Osmoadaptation_assoc"/>
</dbReference>
<sequence>MVGVPGRSKGCLTCRERRKRCDLQQPTCANCIRGRFVCGGYQREVIIVHVGIPGQGQSGRYRSRNPRPPRQSSQLVVPTTPSAADHRIKDLNRTALELGLFTAFWDLYYPKGTEKNVPTEVPIRDTIRWGHSIQSMIPGSSLTRSALLALTVSELGQSKQDENMVHRGMELYGTSLARLACELKTPSKITHTELAATCRLLALYEAGGNSDSPQNWLRHTEGLLKLIELQDPEIFSSPGNHEMFLEARYNALVIALTKRKANFISKPEWKTKPWNGRQKNTLDSIMDILVTMSEIIEDFDRALLDGTYNDNERNAIEEKCWNLKAQLRAWYQECVTVFTPLLSAEDADCLLEDIDGTPTEDLPDRLHKYSLASLYTIVLYWTANILLHDILGALPQSVAYTTLAEEGFLDFGTIDSTPFCTCIARSLRYFIGKDAGLSAAVSMAFPVHVVAESIALKARTNMNSYHYTDSREVEKILKDIKRAPGGKWIHTLVENPQFPLVTNRIIEETSG</sequence>
<keyword evidence="1" id="KW-0539">Nucleus</keyword>
<dbReference type="InterPro" id="IPR001138">
    <property type="entry name" value="Zn2Cys6_DnaBD"/>
</dbReference>
<dbReference type="OrthoDB" id="3525185at2759"/>
<reference evidence="4" key="1">
    <citation type="journal article" date="2021" name="Nat. Commun.">
        <title>Genetic determinants of endophytism in the Arabidopsis root mycobiome.</title>
        <authorList>
            <person name="Mesny F."/>
            <person name="Miyauchi S."/>
            <person name="Thiergart T."/>
            <person name="Pickel B."/>
            <person name="Atanasova L."/>
            <person name="Karlsson M."/>
            <person name="Huettel B."/>
            <person name="Barry K.W."/>
            <person name="Haridas S."/>
            <person name="Chen C."/>
            <person name="Bauer D."/>
            <person name="Andreopoulos W."/>
            <person name="Pangilinan J."/>
            <person name="LaButti K."/>
            <person name="Riley R."/>
            <person name="Lipzen A."/>
            <person name="Clum A."/>
            <person name="Drula E."/>
            <person name="Henrissat B."/>
            <person name="Kohler A."/>
            <person name="Grigoriev I.V."/>
            <person name="Martin F.M."/>
            <person name="Hacquard S."/>
        </authorList>
    </citation>
    <scope>NUCLEOTIDE SEQUENCE</scope>
    <source>
        <strain evidence="4">MPI-CAGE-CH-0243</strain>
    </source>
</reference>
<dbReference type="PANTHER" id="PTHR38111:SF11">
    <property type="entry name" value="TRANSCRIPTION FACTOR DOMAIN-CONTAINING PROTEIN-RELATED"/>
    <property type="match status" value="1"/>
</dbReference>
<dbReference type="GO" id="GO:0008270">
    <property type="term" value="F:zinc ion binding"/>
    <property type="evidence" value="ECO:0007669"/>
    <property type="project" value="InterPro"/>
</dbReference>
<evidence type="ECO:0000256" key="1">
    <source>
        <dbReference type="ARBA" id="ARBA00023242"/>
    </source>
</evidence>
<evidence type="ECO:0000256" key="2">
    <source>
        <dbReference type="SAM" id="MobiDB-lite"/>
    </source>
</evidence>
<name>A0A9P9IUA2_9PLEO</name>
<feature type="domain" description="Zn(2)-C6 fungal-type" evidence="3">
    <location>
        <begin position="10"/>
        <end position="38"/>
    </location>
</feature>
<dbReference type="PANTHER" id="PTHR38111">
    <property type="entry name" value="ZN(2)-C6 FUNGAL-TYPE DOMAIN-CONTAINING PROTEIN-RELATED"/>
    <property type="match status" value="1"/>
</dbReference>
<organism evidence="4 5">
    <name type="scientific">Dendryphion nanum</name>
    <dbReference type="NCBI Taxonomy" id="256645"/>
    <lineage>
        <taxon>Eukaryota</taxon>
        <taxon>Fungi</taxon>
        <taxon>Dikarya</taxon>
        <taxon>Ascomycota</taxon>
        <taxon>Pezizomycotina</taxon>
        <taxon>Dothideomycetes</taxon>
        <taxon>Pleosporomycetidae</taxon>
        <taxon>Pleosporales</taxon>
        <taxon>Torulaceae</taxon>
        <taxon>Dendryphion</taxon>
    </lineage>
</organism>
<dbReference type="GO" id="GO:0000981">
    <property type="term" value="F:DNA-binding transcription factor activity, RNA polymerase II-specific"/>
    <property type="evidence" value="ECO:0007669"/>
    <property type="project" value="InterPro"/>
</dbReference>
<keyword evidence="5" id="KW-1185">Reference proteome</keyword>
<dbReference type="PROSITE" id="PS50048">
    <property type="entry name" value="ZN2_CY6_FUNGAL_2"/>
    <property type="match status" value="1"/>
</dbReference>
<feature type="region of interest" description="Disordered" evidence="2">
    <location>
        <begin position="57"/>
        <end position="83"/>
    </location>
</feature>
<dbReference type="PROSITE" id="PS00463">
    <property type="entry name" value="ZN2_CY6_FUNGAL_1"/>
    <property type="match status" value="1"/>
</dbReference>
<dbReference type="InterPro" id="IPR036864">
    <property type="entry name" value="Zn2-C6_fun-type_DNA-bd_sf"/>
</dbReference>
<dbReference type="Proteomes" id="UP000700596">
    <property type="component" value="Unassembled WGS sequence"/>
</dbReference>
<accession>A0A9P9IUA2</accession>
<dbReference type="Pfam" id="PF00172">
    <property type="entry name" value="Zn_clus"/>
    <property type="match status" value="1"/>
</dbReference>
<dbReference type="Gene3D" id="4.10.240.10">
    <property type="entry name" value="Zn(2)-C6 fungal-type DNA-binding domain"/>
    <property type="match status" value="1"/>
</dbReference>
<dbReference type="CDD" id="cd00067">
    <property type="entry name" value="GAL4"/>
    <property type="match status" value="1"/>
</dbReference>
<evidence type="ECO:0000313" key="4">
    <source>
        <dbReference type="EMBL" id="KAH7135693.1"/>
    </source>
</evidence>
<dbReference type="SUPFAM" id="SSF57701">
    <property type="entry name" value="Zn2/Cys6 DNA-binding domain"/>
    <property type="match status" value="1"/>
</dbReference>
<dbReference type="SMART" id="SM00066">
    <property type="entry name" value="GAL4"/>
    <property type="match status" value="1"/>
</dbReference>
<gene>
    <name evidence="4" type="ORF">B0J11DRAFT_167077</name>
</gene>
<dbReference type="AlphaFoldDB" id="A0A9P9IUA2"/>
<protein>
    <recommendedName>
        <fullName evidence="3">Zn(2)-C6 fungal-type domain-containing protein</fullName>
    </recommendedName>
</protein>
<proteinExistence type="predicted"/>
<evidence type="ECO:0000313" key="5">
    <source>
        <dbReference type="Proteomes" id="UP000700596"/>
    </source>
</evidence>
<evidence type="ECO:0000259" key="3">
    <source>
        <dbReference type="PROSITE" id="PS50048"/>
    </source>
</evidence>
<comment type="caution">
    <text evidence="4">The sequence shown here is derived from an EMBL/GenBank/DDBJ whole genome shotgun (WGS) entry which is preliminary data.</text>
</comment>